<dbReference type="EMBL" id="KQ971311">
    <property type="protein sequence ID" value="EEZ98845.2"/>
    <property type="molecule type" value="Genomic_DNA"/>
</dbReference>
<name>D6WCT9_TRICA</name>
<protein>
    <recommendedName>
        <fullName evidence="3">snRNA-activating protein complex subunit 3</fullName>
    </recommendedName>
    <alternativeName>
        <fullName evidence="10">Small nuclear RNA-activating complex polypeptide 3</fullName>
    </alternativeName>
</protein>
<sequence length="340" mass="39498">MGAEISYNELKHLSEECSIDQLTCEEEDTKHFPTKLPENINSSTKLPGTFITNESNHFAINKFIQEMEKQKNPSQSCIGNKRSYYPRLEFPVSPYPPDLKPGSDFVASILIYRPVEFKFFHAKNASEKLRFSHEIVVLGRNTLTELRDTIMCSSDFGLCKEVENTSADLKPLANARNIYPSGFIFIDNVFYNDFRDPNSIDYSFPIIEWAKEKQIKNLSSENMENVRIESLTPRFGYPYLYMHQGDCEHLFIFADARLLNSSDCLHSQFYPHVLKINRNINRMCFMCSVSFAKWIVVDSDRLPQHKVFMCTDCCNSYNYVNGEKLGSFKLYPYYEKHVVV</sequence>
<keyword evidence="6" id="KW-0804">Transcription</keyword>
<keyword evidence="5" id="KW-0238">DNA-binding</keyword>
<dbReference type="GO" id="GO:0019185">
    <property type="term" value="C:snRNA-activating protein complex"/>
    <property type="evidence" value="ECO:0000318"/>
    <property type="project" value="GO_Central"/>
</dbReference>
<evidence type="ECO:0000256" key="10">
    <source>
        <dbReference type="ARBA" id="ARBA00029606"/>
    </source>
</evidence>
<keyword evidence="12" id="KW-1185">Reference proteome</keyword>
<proteinExistence type="inferred from homology"/>
<dbReference type="AlphaFoldDB" id="D6WCT9"/>
<dbReference type="GO" id="GO:0001006">
    <property type="term" value="F:RNA polymerase III type 3 promoter sequence-specific DNA binding"/>
    <property type="evidence" value="ECO:0000318"/>
    <property type="project" value="GO_Central"/>
</dbReference>
<keyword evidence="4" id="KW-0805">Transcription regulation</keyword>
<evidence type="ECO:0000256" key="3">
    <source>
        <dbReference type="ARBA" id="ARBA00013634"/>
    </source>
</evidence>
<comment type="subunit">
    <text evidence="9">Part of the SNAPc complex composed of 5 subunits: SNAPC1, SNAPC2, SNAPC3, SNAPC4 and SNAPC5. SNAPC3 interacts with SNAPC1.</text>
</comment>
<dbReference type="PANTHER" id="PTHR13421:SF16">
    <property type="entry name" value="SNRNA-ACTIVATING PROTEIN COMPLEX SUBUNIT 3"/>
    <property type="match status" value="1"/>
</dbReference>
<reference evidence="11 12" key="2">
    <citation type="journal article" date="2010" name="Nucleic Acids Res.">
        <title>BeetleBase in 2010: revisions to provide comprehensive genomic information for Tribolium castaneum.</title>
        <authorList>
            <person name="Kim H.S."/>
            <person name="Murphy T."/>
            <person name="Xia J."/>
            <person name="Caragea D."/>
            <person name="Park Y."/>
            <person name="Beeman R.W."/>
            <person name="Lorenzen M.D."/>
            <person name="Butcher S."/>
            <person name="Manak J.R."/>
            <person name="Brown S.J."/>
        </authorList>
    </citation>
    <scope>GENOME REANNOTATION</scope>
    <source>
        <strain evidence="11 12">Georgia GA2</strain>
    </source>
</reference>
<evidence type="ECO:0000256" key="7">
    <source>
        <dbReference type="ARBA" id="ARBA00023242"/>
    </source>
</evidence>
<evidence type="ECO:0000313" key="12">
    <source>
        <dbReference type="Proteomes" id="UP000007266"/>
    </source>
</evidence>
<reference evidence="11 12" key="1">
    <citation type="journal article" date="2008" name="Nature">
        <title>The genome of the model beetle and pest Tribolium castaneum.</title>
        <authorList>
            <consortium name="Tribolium Genome Sequencing Consortium"/>
            <person name="Richards S."/>
            <person name="Gibbs R.A."/>
            <person name="Weinstock G.M."/>
            <person name="Brown S.J."/>
            <person name="Denell R."/>
            <person name="Beeman R.W."/>
            <person name="Gibbs R."/>
            <person name="Beeman R.W."/>
            <person name="Brown S.J."/>
            <person name="Bucher G."/>
            <person name="Friedrich M."/>
            <person name="Grimmelikhuijzen C.J."/>
            <person name="Klingler M."/>
            <person name="Lorenzen M."/>
            <person name="Richards S."/>
            <person name="Roth S."/>
            <person name="Schroder R."/>
            <person name="Tautz D."/>
            <person name="Zdobnov E.M."/>
            <person name="Muzny D."/>
            <person name="Gibbs R.A."/>
            <person name="Weinstock G.M."/>
            <person name="Attaway T."/>
            <person name="Bell S."/>
            <person name="Buhay C.J."/>
            <person name="Chandrabose M.N."/>
            <person name="Chavez D."/>
            <person name="Clerk-Blankenburg K.P."/>
            <person name="Cree A."/>
            <person name="Dao M."/>
            <person name="Davis C."/>
            <person name="Chacko J."/>
            <person name="Dinh H."/>
            <person name="Dugan-Rocha S."/>
            <person name="Fowler G."/>
            <person name="Garner T.T."/>
            <person name="Garnes J."/>
            <person name="Gnirke A."/>
            <person name="Hawes A."/>
            <person name="Hernandez J."/>
            <person name="Hines S."/>
            <person name="Holder M."/>
            <person name="Hume J."/>
            <person name="Jhangiani S.N."/>
            <person name="Joshi V."/>
            <person name="Khan Z.M."/>
            <person name="Jackson L."/>
            <person name="Kovar C."/>
            <person name="Kowis A."/>
            <person name="Lee S."/>
            <person name="Lewis L.R."/>
            <person name="Margolis J."/>
            <person name="Morgan M."/>
            <person name="Nazareth L.V."/>
            <person name="Nguyen N."/>
            <person name="Okwuonu G."/>
            <person name="Parker D."/>
            <person name="Richards S."/>
            <person name="Ruiz S.J."/>
            <person name="Santibanez J."/>
            <person name="Savard J."/>
            <person name="Scherer S.E."/>
            <person name="Schneider B."/>
            <person name="Sodergren E."/>
            <person name="Tautz D."/>
            <person name="Vattahil S."/>
            <person name="Villasana D."/>
            <person name="White C.S."/>
            <person name="Wright R."/>
            <person name="Park Y."/>
            <person name="Beeman R.W."/>
            <person name="Lord J."/>
            <person name="Oppert B."/>
            <person name="Lorenzen M."/>
            <person name="Brown S."/>
            <person name="Wang L."/>
            <person name="Savard J."/>
            <person name="Tautz D."/>
            <person name="Richards S."/>
            <person name="Weinstock G."/>
            <person name="Gibbs R.A."/>
            <person name="Liu Y."/>
            <person name="Worley K."/>
            <person name="Weinstock G."/>
            <person name="Elsik C.G."/>
            <person name="Reese J.T."/>
            <person name="Elhaik E."/>
            <person name="Landan G."/>
            <person name="Graur D."/>
            <person name="Arensburger P."/>
            <person name="Atkinson P."/>
            <person name="Beeman R.W."/>
            <person name="Beidler J."/>
            <person name="Brown S.J."/>
            <person name="Demuth J.P."/>
            <person name="Drury D.W."/>
            <person name="Du Y.Z."/>
            <person name="Fujiwara H."/>
            <person name="Lorenzen M."/>
            <person name="Maselli V."/>
            <person name="Osanai M."/>
            <person name="Park Y."/>
            <person name="Robertson H.M."/>
            <person name="Tu Z."/>
            <person name="Wang J.J."/>
            <person name="Wang S."/>
            <person name="Richards S."/>
            <person name="Song H."/>
            <person name="Zhang L."/>
            <person name="Sodergren E."/>
            <person name="Werner D."/>
            <person name="Stanke M."/>
            <person name="Morgenstern B."/>
            <person name="Solovyev V."/>
            <person name="Kosarev P."/>
            <person name="Brown G."/>
            <person name="Chen H.C."/>
            <person name="Ermolaeva O."/>
            <person name="Hlavina W."/>
            <person name="Kapustin Y."/>
            <person name="Kiryutin B."/>
            <person name="Kitts P."/>
            <person name="Maglott D."/>
            <person name="Pruitt K."/>
            <person name="Sapojnikov V."/>
            <person name="Souvorov A."/>
            <person name="Mackey A.J."/>
            <person name="Waterhouse R.M."/>
            <person name="Wyder S."/>
            <person name="Zdobnov E.M."/>
            <person name="Zdobnov E.M."/>
            <person name="Wyder S."/>
            <person name="Kriventseva E.V."/>
            <person name="Kadowaki T."/>
            <person name="Bork P."/>
            <person name="Aranda M."/>
            <person name="Bao R."/>
            <person name="Beermann A."/>
            <person name="Berns N."/>
            <person name="Bolognesi R."/>
            <person name="Bonneton F."/>
            <person name="Bopp D."/>
            <person name="Brown S.J."/>
            <person name="Bucher G."/>
            <person name="Butts T."/>
            <person name="Chaumot A."/>
            <person name="Denell R.E."/>
            <person name="Ferrier D.E."/>
            <person name="Friedrich M."/>
            <person name="Gordon C.M."/>
            <person name="Jindra M."/>
            <person name="Klingler M."/>
            <person name="Lan Q."/>
            <person name="Lattorff H.M."/>
            <person name="Laudet V."/>
            <person name="von Levetsow C."/>
            <person name="Liu Z."/>
            <person name="Lutz R."/>
            <person name="Lynch J.A."/>
            <person name="da Fonseca R.N."/>
            <person name="Posnien N."/>
            <person name="Reuter R."/>
            <person name="Roth S."/>
            <person name="Savard J."/>
            <person name="Schinko J.B."/>
            <person name="Schmitt C."/>
            <person name="Schoppmeier M."/>
            <person name="Schroder R."/>
            <person name="Shippy T.D."/>
            <person name="Simonnet F."/>
            <person name="Marques-Souza H."/>
            <person name="Tautz D."/>
            <person name="Tomoyasu Y."/>
            <person name="Trauner J."/>
            <person name="Van der Zee M."/>
            <person name="Vervoort M."/>
            <person name="Wittkopp N."/>
            <person name="Wimmer E.A."/>
            <person name="Yang X."/>
            <person name="Jones A.K."/>
            <person name="Sattelle D.B."/>
            <person name="Ebert P.R."/>
            <person name="Nelson D."/>
            <person name="Scott J.G."/>
            <person name="Beeman R.W."/>
            <person name="Muthukrishnan S."/>
            <person name="Kramer K.J."/>
            <person name="Arakane Y."/>
            <person name="Beeman R.W."/>
            <person name="Zhu Q."/>
            <person name="Hogenkamp D."/>
            <person name="Dixit R."/>
            <person name="Oppert B."/>
            <person name="Jiang H."/>
            <person name="Zou Z."/>
            <person name="Marshall J."/>
            <person name="Elpidina E."/>
            <person name="Vinokurov K."/>
            <person name="Oppert C."/>
            <person name="Zou Z."/>
            <person name="Evans J."/>
            <person name="Lu Z."/>
            <person name="Zhao P."/>
            <person name="Sumathipala N."/>
            <person name="Altincicek B."/>
            <person name="Vilcinskas A."/>
            <person name="Williams M."/>
            <person name="Hultmark D."/>
            <person name="Hetru C."/>
            <person name="Jiang H."/>
            <person name="Grimmelikhuijzen C.J."/>
            <person name="Hauser F."/>
            <person name="Cazzamali G."/>
            <person name="Williamson M."/>
            <person name="Park Y."/>
            <person name="Li B."/>
            <person name="Tanaka Y."/>
            <person name="Predel R."/>
            <person name="Neupert S."/>
            <person name="Schachtner J."/>
            <person name="Verleyen P."/>
            <person name="Raible F."/>
            <person name="Bork P."/>
            <person name="Friedrich M."/>
            <person name="Walden K.K."/>
            <person name="Robertson H.M."/>
            <person name="Angeli S."/>
            <person name="Foret S."/>
            <person name="Bucher G."/>
            <person name="Schuetz S."/>
            <person name="Maleszka R."/>
            <person name="Wimmer E.A."/>
            <person name="Beeman R.W."/>
            <person name="Lorenzen M."/>
            <person name="Tomoyasu Y."/>
            <person name="Miller S.C."/>
            <person name="Grossmann D."/>
            <person name="Bucher G."/>
        </authorList>
    </citation>
    <scope>NUCLEOTIDE SEQUENCE [LARGE SCALE GENOMIC DNA]</scope>
    <source>
        <strain evidence="11 12">Georgia GA2</strain>
    </source>
</reference>
<evidence type="ECO:0000256" key="9">
    <source>
        <dbReference type="ARBA" id="ARBA00025958"/>
    </source>
</evidence>
<evidence type="ECO:0000256" key="1">
    <source>
        <dbReference type="ARBA" id="ARBA00004123"/>
    </source>
</evidence>
<dbReference type="GO" id="GO:0042796">
    <property type="term" value="P:snRNA transcription by RNA polymerase III"/>
    <property type="evidence" value="ECO:0000318"/>
    <property type="project" value="GO_Central"/>
</dbReference>
<comment type="function">
    <text evidence="8">Part of the SNAPc complex required for the transcription of both RNA polymerase II and III small-nuclear RNA genes. Binds to the proximal sequence element (PSE), a non-TATA-box basal promoter element common to these 2 types of genes. Recruits TBP and BRF2 to the U6 snRNA TATA box.</text>
</comment>
<evidence type="ECO:0000313" key="11">
    <source>
        <dbReference type="EMBL" id="EEZ98845.2"/>
    </source>
</evidence>
<dbReference type="OMA" id="QHSGNCE"/>
<dbReference type="STRING" id="7070.D6WCT9"/>
<comment type="similarity">
    <text evidence="2">Belongs to the SNAPC3/SRD2 family.</text>
</comment>
<evidence type="ECO:0000256" key="6">
    <source>
        <dbReference type="ARBA" id="ARBA00023163"/>
    </source>
</evidence>
<dbReference type="Pfam" id="PF12251">
    <property type="entry name" value="SNAPC3"/>
    <property type="match status" value="1"/>
</dbReference>
<dbReference type="InterPro" id="IPR022042">
    <property type="entry name" value="snRNA-activating_su3"/>
</dbReference>
<gene>
    <name evidence="11" type="primary">AUGUSTUS-3.0.2_04455</name>
    <name evidence="11" type="ORF">TcasGA2_TC004455</name>
</gene>
<accession>D6WCT9</accession>
<dbReference type="GO" id="GO:0005634">
    <property type="term" value="C:nucleus"/>
    <property type="evidence" value="ECO:0007669"/>
    <property type="project" value="UniProtKB-SubCell"/>
</dbReference>
<comment type="subcellular location">
    <subcellularLocation>
        <location evidence="1">Nucleus</location>
    </subcellularLocation>
</comment>
<evidence type="ECO:0000256" key="2">
    <source>
        <dbReference type="ARBA" id="ARBA00010410"/>
    </source>
</evidence>
<dbReference type="Proteomes" id="UP000007266">
    <property type="component" value="Linkage group 2"/>
</dbReference>
<dbReference type="HOGENOM" id="CLU_041861_0_0_1"/>
<evidence type="ECO:0000256" key="4">
    <source>
        <dbReference type="ARBA" id="ARBA00023015"/>
    </source>
</evidence>
<evidence type="ECO:0000256" key="8">
    <source>
        <dbReference type="ARBA" id="ARBA00025193"/>
    </source>
</evidence>
<evidence type="ECO:0000256" key="5">
    <source>
        <dbReference type="ARBA" id="ARBA00023125"/>
    </source>
</evidence>
<dbReference type="GO" id="GO:0003681">
    <property type="term" value="F:bent DNA binding"/>
    <property type="evidence" value="ECO:0000318"/>
    <property type="project" value="GO_Central"/>
</dbReference>
<dbReference type="eggNOG" id="KOG2664">
    <property type="taxonomic scope" value="Eukaryota"/>
</dbReference>
<organism evidence="11 12">
    <name type="scientific">Tribolium castaneum</name>
    <name type="common">Red flour beetle</name>
    <dbReference type="NCBI Taxonomy" id="7070"/>
    <lineage>
        <taxon>Eukaryota</taxon>
        <taxon>Metazoa</taxon>
        <taxon>Ecdysozoa</taxon>
        <taxon>Arthropoda</taxon>
        <taxon>Hexapoda</taxon>
        <taxon>Insecta</taxon>
        <taxon>Pterygota</taxon>
        <taxon>Neoptera</taxon>
        <taxon>Endopterygota</taxon>
        <taxon>Coleoptera</taxon>
        <taxon>Polyphaga</taxon>
        <taxon>Cucujiformia</taxon>
        <taxon>Tenebrionidae</taxon>
        <taxon>Tenebrionidae incertae sedis</taxon>
        <taxon>Tribolium</taxon>
    </lineage>
</organism>
<dbReference type="GO" id="GO:0042795">
    <property type="term" value="P:snRNA transcription by RNA polymerase II"/>
    <property type="evidence" value="ECO:0000318"/>
    <property type="project" value="GO_Central"/>
</dbReference>
<dbReference type="PANTHER" id="PTHR13421">
    <property type="entry name" value="SNRNA-ACTIVATING PROTEIN COMPLEX SUBUNIT 3"/>
    <property type="match status" value="1"/>
</dbReference>
<keyword evidence="7" id="KW-0539">Nucleus</keyword>